<protein>
    <submittedName>
        <fullName evidence="9">Alanine/glycine:cation symporter family protein</fullName>
    </submittedName>
</protein>
<evidence type="ECO:0000313" key="9">
    <source>
        <dbReference type="EMBL" id="MFC4375195.1"/>
    </source>
</evidence>
<evidence type="ECO:0000256" key="5">
    <source>
        <dbReference type="ARBA" id="ARBA00022692"/>
    </source>
</evidence>
<comment type="subcellular location">
    <subcellularLocation>
        <location evidence="1 8">Cell membrane</location>
        <topology evidence="1 8">Multi-pass membrane protein</topology>
    </subcellularLocation>
</comment>
<feature type="transmembrane region" description="Helical" evidence="8">
    <location>
        <begin position="370"/>
        <end position="390"/>
    </location>
</feature>
<feature type="transmembrane region" description="Helical" evidence="8">
    <location>
        <begin position="207"/>
        <end position="231"/>
    </location>
</feature>
<keyword evidence="4 8" id="KW-1003">Cell membrane</keyword>
<keyword evidence="6 8" id="KW-1133">Transmembrane helix</keyword>
<feature type="transmembrane region" description="Helical" evidence="8">
    <location>
        <begin position="411"/>
        <end position="434"/>
    </location>
</feature>
<evidence type="ECO:0000256" key="7">
    <source>
        <dbReference type="ARBA" id="ARBA00023136"/>
    </source>
</evidence>
<evidence type="ECO:0000256" key="1">
    <source>
        <dbReference type="ARBA" id="ARBA00004651"/>
    </source>
</evidence>
<dbReference type="NCBIfam" id="TIGR00835">
    <property type="entry name" value="agcS"/>
    <property type="match status" value="1"/>
</dbReference>
<feature type="transmembrane region" description="Helical" evidence="8">
    <location>
        <begin position="180"/>
        <end position="201"/>
    </location>
</feature>
<dbReference type="PANTHER" id="PTHR30330">
    <property type="entry name" value="AGSS FAMILY TRANSPORTER, SODIUM-ALANINE"/>
    <property type="match status" value="1"/>
</dbReference>
<evidence type="ECO:0000256" key="4">
    <source>
        <dbReference type="ARBA" id="ARBA00022475"/>
    </source>
</evidence>
<accession>A0ABV8VGM5</accession>
<dbReference type="Gene3D" id="1.20.1740.10">
    <property type="entry name" value="Amino acid/polyamine transporter I"/>
    <property type="match status" value="1"/>
</dbReference>
<feature type="transmembrane region" description="Helical" evidence="8">
    <location>
        <begin position="12"/>
        <end position="30"/>
    </location>
</feature>
<name>A0ABV8VGM5_9NOCA</name>
<reference evidence="10" key="1">
    <citation type="journal article" date="2019" name="Int. J. Syst. Evol. Microbiol.">
        <title>The Global Catalogue of Microorganisms (GCM) 10K type strain sequencing project: providing services to taxonomists for standard genome sequencing and annotation.</title>
        <authorList>
            <consortium name="The Broad Institute Genomics Platform"/>
            <consortium name="The Broad Institute Genome Sequencing Center for Infectious Disease"/>
            <person name="Wu L."/>
            <person name="Ma J."/>
        </authorList>
    </citation>
    <scope>NUCLEOTIDE SEQUENCE [LARGE SCALE GENOMIC DNA]</scope>
    <source>
        <strain evidence="10">IBRC-M 10490</strain>
    </source>
</reference>
<dbReference type="Pfam" id="PF01235">
    <property type="entry name" value="Na_Ala_symp"/>
    <property type="match status" value="1"/>
</dbReference>
<dbReference type="InterPro" id="IPR001463">
    <property type="entry name" value="Na/Ala_symport"/>
</dbReference>
<dbReference type="PROSITE" id="PS00873">
    <property type="entry name" value="NA_ALANINE_SYMP"/>
    <property type="match status" value="1"/>
</dbReference>
<evidence type="ECO:0000256" key="3">
    <source>
        <dbReference type="ARBA" id="ARBA00022448"/>
    </source>
</evidence>
<dbReference type="RefSeq" id="WP_378561489.1">
    <property type="nucleotide sequence ID" value="NZ_JBHSDL010000014.1"/>
</dbReference>
<feature type="transmembrane region" description="Helical" evidence="8">
    <location>
        <begin position="440"/>
        <end position="462"/>
    </location>
</feature>
<dbReference type="Proteomes" id="UP001595844">
    <property type="component" value="Unassembled WGS sequence"/>
</dbReference>
<evidence type="ECO:0000313" key="10">
    <source>
        <dbReference type="Proteomes" id="UP001595844"/>
    </source>
</evidence>
<evidence type="ECO:0000256" key="2">
    <source>
        <dbReference type="ARBA" id="ARBA00009261"/>
    </source>
</evidence>
<gene>
    <name evidence="9" type="ORF">ACFO5K_13935</name>
</gene>
<dbReference type="PANTHER" id="PTHR30330:SF7">
    <property type="entry name" value="SODIUM_PROTON-DEPENDENT ALANINE CARRIER PROTEIN YRBD-RELATED"/>
    <property type="match status" value="1"/>
</dbReference>
<feature type="transmembrane region" description="Helical" evidence="8">
    <location>
        <begin position="148"/>
        <end position="168"/>
    </location>
</feature>
<dbReference type="EMBL" id="JBHSDL010000014">
    <property type="protein sequence ID" value="MFC4375195.1"/>
    <property type="molecule type" value="Genomic_DNA"/>
</dbReference>
<organism evidence="9 10">
    <name type="scientific">Nocardia halotolerans</name>
    <dbReference type="NCBI Taxonomy" id="1755878"/>
    <lineage>
        <taxon>Bacteria</taxon>
        <taxon>Bacillati</taxon>
        <taxon>Actinomycetota</taxon>
        <taxon>Actinomycetes</taxon>
        <taxon>Mycobacteriales</taxon>
        <taxon>Nocardiaceae</taxon>
        <taxon>Nocardia</taxon>
    </lineage>
</organism>
<proteinExistence type="inferred from homology"/>
<keyword evidence="10" id="KW-1185">Reference proteome</keyword>
<feature type="transmembrane region" description="Helical" evidence="8">
    <location>
        <begin position="75"/>
        <end position="96"/>
    </location>
</feature>
<comment type="similarity">
    <text evidence="2 8">Belongs to the alanine or glycine:cation symporter (AGCS) (TC 2.A.25) family.</text>
</comment>
<keyword evidence="5 8" id="KW-0812">Transmembrane</keyword>
<evidence type="ECO:0000256" key="6">
    <source>
        <dbReference type="ARBA" id="ARBA00022989"/>
    </source>
</evidence>
<sequence length="515" mass="54324">MADFLTTINGYIWSDSLVYLCLAAGVYFSVRTRFVQIRQVPEMVRLLLKGQKSASGVSSFQALAMSLSGRIGTGNIAGVATAIAFGGPGALFWMWVVAFLGASTSFVECTLGQVYKTRDPLTQEYRGGPAYYFSRAMAHTKAAPLFKVYAVIFAAVTVLACGVLLPSVQANSMTAAMNQAWGLSEWVIALGSVIVLAFVIIGGVKRIAAFASVVVPFMAVAYILISMVIVFANVGQIPEILTLVVRSALGLDSAFGAIVGSAVMWGVKRGVYSNEAGQGTGPHAAAAAEVSHPAKQGLVQAFAVYIDTLFICTATGFLILSTGAYRVFDGESADGAVLHEGGALPSDIAVGPAYAQTAVDTLWGGFGSTFIAVSLAFFCLTTIIAYYYMADTNLRFLVGKAAPKVVPVIRGTVGSNTTLVLQALILVSVATGALSTASEAWTLGDIGVGLMAWLNIIGILIVQQPAFKALRDFEKQKKEGKDPVFDPAPLGIRNATFWETYEPEGEREKATVSSS</sequence>
<comment type="caution">
    <text evidence="9">The sequence shown here is derived from an EMBL/GenBank/DDBJ whole genome shotgun (WGS) entry which is preliminary data.</text>
</comment>
<evidence type="ECO:0000256" key="8">
    <source>
        <dbReference type="RuleBase" id="RU363064"/>
    </source>
</evidence>
<keyword evidence="3 8" id="KW-0813">Transport</keyword>
<dbReference type="PRINTS" id="PR00175">
    <property type="entry name" value="NAALASMPORT"/>
</dbReference>
<keyword evidence="7 8" id="KW-0472">Membrane</keyword>
<keyword evidence="8" id="KW-0769">Symport</keyword>